<keyword evidence="6" id="KW-0472">Membrane</keyword>
<dbReference type="Proteomes" id="UP000561438">
    <property type="component" value="Unassembled WGS sequence"/>
</dbReference>
<evidence type="ECO:0000256" key="7">
    <source>
        <dbReference type="ARBA" id="ARBA00023237"/>
    </source>
</evidence>
<gene>
    <name evidence="9" type="ORF">HUV48_14200</name>
</gene>
<dbReference type="GO" id="GO:0009279">
    <property type="term" value="C:cell outer membrane"/>
    <property type="evidence" value="ECO:0007669"/>
    <property type="project" value="UniProtKB-SubCell"/>
</dbReference>
<keyword evidence="10" id="KW-1185">Reference proteome</keyword>
<feature type="domain" description="Trimeric autotransporter adhesin YadA-like C-terminal membrane anchor" evidence="8">
    <location>
        <begin position="46"/>
        <end position="94"/>
    </location>
</feature>
<accession>A0A850H6Q9</accession>
<evidence type="ECO:0000256" key="3">
    <source>
        <dbReference type="ARBA" id="ARBA00022452"/>
    </source>
</evidence>
<evidence type="ECO:0000313" key="10">
    <source>
        <dbReference type="Proteomes" id="UP000561438"/>
    </source>
</evidence>
<sequence length="102" mass="10130">AAVTDAQFAALSDQVTGLDFRLDQLDEGLSGGIASAMALGSAAIVPDKNVSLTVSAATYAGEQAFAGQFSGRISESLYVSAGVTGNTGDKKVGARVAATVGF</sequence>
<evidence type="ECO:0000256" key="2">
    <source>
        <dbReference type="ARBA" id="ARBA00004442"/>
    </source>
</evidence>
<evidence type="ECO:0000256" key="1">
    <source>
        <dbReference type="ARBA" id="ARBA00004241"/>
    </source>
</evidence>
<evidence type="ECO:0000256" key="4">
    <source>
        <dbReference type="ARBA" id="ARBA00022692"/>
    </source>
</evidence>
<evidence type="ECO:0000313" key="9">
    <source>
        <dbReference type="EMBL" id="NVD46157.1"/>
    </source>
</evidence>
<dbReference type="AlphaFoldDB" id="A0A850H6Q9"/>
<dbReference type="RefSeq" id="WP_176268384.1">
    <property type="nucleotide sequence ID" value="NZ_JABWGV010000022.1"/>
</dbReference>
<dbReference type="EMBL" id="JABWGV010000022">
    <property type="protein sequence ID" value="NVD46157.1"/>
    <property type="molecule type" value="Genomic_DNA"/>
</dbReference>
<dbReference type="InterPro" id="IPR045584">
    <property type="entry name" value="Pilin-like"/>
</dbReference>
<dbReference type="Pfam" id="PF03895">
    <property type="entry name" value="YadA_anchor"/>
    <property type="match status" value="1"/>
</dbReference>
<evidence type="ECO:0000256" key="6">
    <source>
        <dbReference type="ARBA" id="ARBA00023136"/>
    </source>
</evidence>
<keyword evidence="3" id="KW-1134">Transmembrane beta strand</keyword>
<evidence type="ECO:0000256" key="5">
    <source>
        <dbReference type="ARBA" id="ARBA00022729"/>
    </source>
</evidence>
<keyword evidence="7" id="KW-0998">Cell outer membrane</keyword>
<keyword evidence="5" id="KW-0732">Signal</keyword>
<dbReference type="InterPro" id="IPR005594">
    <property type="entry name" value="YadA_C"/>
</dbReference>
<comment type="subcellular location">
    <subcellularLocation>
        <location evidence="2">Cell outer membrane</location>
    </subcellularLocation>
    <subcellularLocation>
        <location evidence="1">Cell surface</location>
    </subcellularLocation>
</comment>
<keyword evidence="4" id="KW-0812">Transmembrane</keyword>
<organism evidence="9 10">
    <name type="scientific">Qipengyuania atrilutea</name>
    <dbReference type="NCBI Taxonomy" id="2744473"/>
    <lineage>
        <taxon>Bacteria</taxon>
        <taxon>Pseudomonadati</taxon>
        <taxon>Pseudomonadota</taxon>
        <taxon>Alphaproteobacteria</taxon>
        <taxon>Sphingomonadales</taxon>
        <taxon>Erythrobacteraceae</taxon>
        <taxon>Qipengyuania</taxon>
    </lineage>
</organism>
<dbReference type="SUPFAM" id="SSF54523">
    <property type="entry name" value="Pili subunits"/>
    <property type="match status" value="1"/>
</dbReference>
<dbReference type="Gene3D" id="3.30.1300.30">
    <property type="entry name" value="GSPII I/J protein-like"/>
    <property type="match status" value="1"/>
</dbReference>
<comment type="caution">
    <text evidence="9">The sequence shown here is derived from an EMBL/GenBank/DDBJ whole genome shotgun (WGS) entry which is preliminary data.</text>
</comment>
<evidence type="ECO:0000259" key="8">
    <source>
        <dbReference type="Pfam" id="PF03895"/>
    </source>
</evidence>
<reference evidence="9 10" key="1">
    <citation type="submission" date="2020-06" db="EMBL/GenBank/DDBJ databases">
        <title>Altererythrobacter sp. HHU K3-1.</title>
        <authorList>
            <person name="Zhang D."/>
            <person name="Xue H."/>
        </authorList>
    </citation>
    <scope>NUCLEOTIDE SEQUENCE [LARGE SCALE GENOMIC DNA]</scope>
    <source>
        <strain evidence="9 10">HHU K3-1</strain>
    </source>
</reference>
<feature type="non-terminal residue" evidence="9">
    <location>
        <position position="1"/>
    </location>
</feature>
<dbReference type="GO" id="GO:0009986">
    <property type="term" value="C:cell surface"/>
    <property type="evidence" value="ECO:0007669"/>
    <property type="project" value="UniProtKB-SubCell"/>
</dbReference>
<name>A0A850H6Q9_9SPHN</name>
<protein>
    <submittedName>
        <fullName evidence="9">YadA-like family protein</fullName>
    </submittedName>
</protein>
<proteinExistence type="predicted"/>